<gene>
    <name evidence="2" type="ORF">PsAD2_03120</name>
</gene>
<proteinExistence type="predicted"/>
<dbReference type="PATRIC" id="fig|989403.3.peg.3340"/>
<dbReference type="Pfam" id="PF04993">
    <property type="entry name" value="TfoX_N"/>
    <property type="match status" value="1"/>
</dbReference>
<organism evidence="2 3">
    <name type="scientific">Pseudovibrio axinellae</name>
    <dbReference type="NCBI Taxonomy" id="989403"/>
    <lineage>
        <taxon>Bacteria</taxon>
        <taxon>Pseudomonadati</taxon>
        <taxon>Pseudomonadota</taxon>
        <taxon>Alphaproteobacteria</taxon>
        <taxon>Hyphomicrobiales</taxon>
        <taxon>Stappiaceae</taxon>
        <taxon>Pseudovibrio</taxon>
    </lineage>
</organism>
<accession>A0A165XCZ3</accession>
<reference evidence="2 3" key="1">
    <citation type="journal article" date="2016" name="Front. Microbiol.">
        <title>Comparative Genomic Analysis Reveals a Diverse Repertoire of Genes Involved in Prokaryote-Eukaryote Interactions within the Pseudovibrio Genus.</title>
        <authorList>
            <person name="Romano S."/>
            <person name="Fernandez-Guerra A."/>
            <person name="Reen F.J."/>
            <person name="Glockner F.O."/>
            <person name="Crowley S.P."/>
            <person name="O'Sullivan O."/>
            <person name="Cotter P.D."/>
            <person name="Adams C."/>
            <person name="Dobson A.D."/>
            <person name="O'Gara F."/>
        </authorList>
    </citation>
    <scope>NUCLEOTIDE SEQUENCE [LARGE SCALE GENOMIC DNA]</scope>
    <source>
        <strain evidence="2 3">Ad2</strain>
    </source>
</reference>
<dbReference type="AlphaFoldDB" id="A0A165XCZ3"/>
<evidence type="ECO:0000259" key="1">
    <source>
        <dbReference type="Pfam" id="PF04993"/>
    </source>
</evidence>
<name>A0A165XCZ3_9HYPH</name>
<dbReference type="EMBL" id="LMCB01000031">
    <property type="protein sequence ID" value="KZL17584.1"/>
    <property type="molecule type" value="Genomic_DNA"/>
</dbReference>
<comment type="caution">
    <text evidence="2">The sequence shown here is derived from an EMBL/GenBank/DDBJ whole genome shotgun (WGS) entry which is preliminary data.</text>
</comment>
<keyword evidence="3" id="KW-1185">Reference proteome</keyword>
<dbReference type="SUPFAM" id="SSF159894">
    <property type="entry name" value="YgaC/TfoX-N like"/>
    <property type="match status" value="1"/>
</dbReference>
<evidence type="ECO:0000313" key="3">
    <source>
        <dbReference type="Proteomes" id="UP000076577"/>
    </source>
</evidence>
<protein>
    <recommendedName>
        <fullName evidence="1">TfoX N-terminal domain-containing protein</fullName>
    </recommendedName>
</protein>
<feature type="domain" description="TfoX N-terminal" evidence="1">
    <location>
        <begin position="1"/>
        <end position="77"/>
    </location>
</feature>
<dbReference type="STRING" id="989403.SAMN05421798_10830"/>
<dbReference type="Gene3D" id="3.30.1460.30">
    <property type="entry name" value="YgaC/TfoX-N like chaperone"/>
    <property type="match status" value="1"/>
</dbReference>
<evidence type="ECO:0000313" key="2">
    <source>
        <dbReference type="EMBL" id="KZL17584.1"/>
    </source>
</evidence>
<sequence length="89" mass="9940">MFGGRGYYANGKVFALVREESLYLKAGSANVADFLLSGQLPYIHQCFGDFFPTKFYPVPLTIIEDEAQLARWMERTILVLDEGQGSSIA</sequence>
<dbReference type="Proteomes" id="UP000076577">
    <property type="component" value="Unassembled WGS sequence"/>
</dbReference>
<dbReference type="InterPro" id="IPR007076">
    <property type="entry name" value="TfoX_N"/>
</dbReference>